<comment type="caution">
    <text evidence="3">The sequence shown here is derived from an EMBL/GenBank/DDBJ whole genome shotgun (WGS) entry which is preliminary data.</text>
</comment>
<organism evidence="3 4">
    <name type="scientific">Donghicola tyrosinivorans</name>
    <dbReference type="NCBI Taxonomy" id="1652492"/>
    <lineage>
        <taxon>Bacteria</taxon>
        <taxon>Pseudomonadati</taxon>
        <taxon>Pseudomonadota</taxon>
        <taxon>Alphaproteobacteria</taxon>
        <taxon>Rhodobacterales</taxon>
        <taxon>Roseobacteraceae</taxon>
        <taxon>Donghicola</taxon>
    </lineage>
</organism>
<dbReference type="EMBL" id="PVTQ01000014">
    <property type="protein sequence ID" value="PRY85827.1"/>
    <property type="molecule type" value="Genomic_DNA"/>
</dbReference>
<evidence type="ECO:0000256" key="2">
    <source>
        <dbReference type="ARBA" id="ARBA00022801"/>
    </source>
</evidence>
<dbReference type="Gene3D" id="3.30.1330.200">
    <property type="match status" value="1"/>
</dbReference>
<dbReference type="CDD" id="cd16352">
    <property type="entry name" value="CheD"/>
    <property type="match status" value="1"/>
</dbReference>
<dbReference type="Pfam" id="PF03975">
    <property type="entry name" value="CheD"/>
    <property type="match status" value="1"/>
</dbReference>
<evidence type="ECO:0000313" key="4">
    <source>
        <dbReference type="Proteomes" id="UP000238392"/>
    </source>
</evidence>
<dbReference type="InterPro" id="IPR038592">
    <property type="entry name" value="CheD-like_sf"/>
</dbReference>
<gene>
    <name evidence="3" type="ORF">CLV74_11450</name>
</gene>
<keyword evidence="2" id="KW-0378">Hydrolase</keyword>
<dbReference type="PANTHER" id="PTHR35147:SF3">
    <property type="entry name" value="CHEMORECEPTOR GLUTAMINE DEAMIDASE CHED 1-RELATED"/>
    <property type="match status" value="1"/>
</dbReference>
<dbReference type="SUPFAM" id="SSF64438">
    <property type="entry name" value="CNF1/YfiH-like putative cysteine hydrolases"/>
    <property type="match status" value="1"/>
</dbReference>
<dbReference type="GO" id="GO:0050568">
    <property type="term" value="F:protein-glutamine glutaminase activity"/>
    <property type="evidence" value="ECO:0007669"/>
    <property type="project" value="InterPro"/>
</dbReference>
<keyword evidence="4" id="KW-1185">Reference proteome</keyword>
<dbReference type="AlphaFoldDB" id="A0A2T0WGJ1"/>
<keyword evidence="1" id="KW-0145">Chemotaxis</keyword>
<dbReference type="Proteomes" id="UP000238392">
    <property type="component" value="Unassembled WGS sequence"/>
</dbReference>
<accession>A0A2T0WGJ1</accession>
<reference evidence="3 4" key="1">
    <citation type="submission" date="2018-03" db="EMBL/GenBank/DDBJ databases">
        <title>Genomic Encyclopedia of Archaeal and Bacterial Type Strains, Phase II (KMG-II): from individual species to whole genera.</title>
        <authorList>
            <person name="Goeker M."/>
        </authorList>
    </citation>
    <scope>NUCLEOTIDE SEQUENCE [LARGE SCALE GENOMIC DNA]</scope>
    <source>
        <strain evidence="3 4">DSM 100212</strain>
    </source>
</reference>
<proteinExistence type="predicted"/>
<dbReference type="InterPro" id="IPR011324">
    <property type="entry name" value="Cytotoxic_necrot_fac-like_cat"/>
</dbReference>
<sequence length="126" mass="13627">MNHFLLEGSGGSVDLRYGAFAIEVLLNKLLRSGVEKQDVRAKAFGGARMFDYGVNIGANNVRFTTAFLKNEGIPIVSSDFGGTQARRILFHPVTGTARVSLVPREAMGAAQVQPVRTKIGTITLFE</sequence>
<dbReference type="GO" id="GO:0006935">
    <property type="term" value="P:chemotaxis"/>
    <property type="evidence" value="ECO:0007669"/>
    <property type="project" value="UniProtKB-KW"/>
</dbReference>
<dbReference type="InterPro" id="IPR005659">
    <property type="entry name" value="Chemorcpt_Glu_NH3ase_CheD"/>
</dbReference>
<evidence type="ECO:0000313" key="3">
    <source>
        <dbReference type="EMBL" id="PRY85827.1"/>
    </source>
</evidence>
<protein>
    <submittedName>
        <fullName evidence="3">Chemotaxis protein CheD</fullName>
    </submittedName>
</protein>
<name>A0A2T0WGJ1_9RHOB</name>
<evidence type="ECO:0000256" key="1">
    <source>
        <dbReference type="ARBA" id="ARBA00022500"/>
    </source>
</evidence>
<dbReference type="PANTHER" id="PTHR35147">
    <property type="entry name" value="CHEMORECEPTOR GLUTAMINE DEAMIDASE CHED-RELATED"/>
    <property type="match status" value="1"/>
</dbReference>